<name>Q0UD34_PHANO</name>
<evidence type="ECO:0000259" key="5">
    <source>
        <dbReference type="PROSITE" id="PS50089"/>
    </source>
</evidence>
<gene>
    <name evidence="6" type="ORF">SNOG_10330</name>
</gene>
<dbReference type="Proteomes" id="UP000001055">
    <property type="component" value="Unassembled WGS sequence"/>
</dbReference>
<keyword evidence="1" id="KW-0479">Metal-binding</keyword>
<dbReference type="OMA" id="WCVIKAL"/>
<dbReference type="VEuPathDB" id="FungiDB:JI435_103300"/>
<dbReference type="InParanoid" id="Q0UD34"/>
<keyword evidence="3" id="KW-0862">Zinc</keyword>
<keyword evidence="2 4" id="KW-0863">Zinc-finger</keyword>
<accession>Q0UD34</accession>
<dbReference type="PROSITE" id="PS50089">
    <property type="entry name" value="ZF_RING_2"/>
    <property type="match status" value="1"/>
</dbReference>
<reference evidence="7" key="1">
    <citation type="journal article" date="2007" name="Plant Cell">
        <title>Dothideomycete-plant interactions illuminated by genome sequencing and EST analysis of the wheat pathogen Stagonospora nodorum.</title>
        <authorList>
            <person name="Hane J.K."/>
            <person name="Lowe R.G."/>
            <person name="Solomon P.S."/>
            <person name="Tan K.C."/>
            <person name="Schoch C.L."/>
            <person name="Spatafora J.W."/>
            <person name="Crous P.W."/>
            <person name="Kodira C."/>
            <person name="Birren B.W."/>
            <person name="Galagan J.E."/>
            <person name="Torriani S.F."/>
            <person name="McDonald B.A."/>
            <person name="Oliver R.P."/>
        </authorList>
    </citation>
    <scope>NUCLEOTIDE SEQUENCE [LARGE SCALE GENOMIC DNA]</scope>
    <source>
        <strain evidence="7">SN15 / ATCC MYA-4574 / FGSC 10173</strain>
    </source>
</reference>
<dbReference type="KEGG" id="pno:SNOG_10330"/>
<evidence type="ECO:0000256" key="3">
    <source>
        <dbReference type="ARBA" id="ARBA00022833"/>
    </source>
</evidence>
<dbReference type="AlphaFoldDB" id="Q0UD34"/>
<dbReference type="InterPro" id="IPR001841">
    <property type="entry name" value="Znf_RING"/>
</dbReference>
<dbReference type="RefSeq" id="XP_001800606.1">
    <property type="nucleotide sequence ID" value="XM_001800554.1"/>
</dbReference>
<dbReference type="InterPro" id="IPR018957">
    <property type="entry name" value="Znf_C3HC4_RING-type"/>
</dbReference>
<evidence type="ECO:0000313" key="7">
    <source>
        <dbReference type="Proteomes" id="UP000001055"/>
    </source>
</evidence>
<dbReference type="PROSITE" id="PS00518">
    <property type="entry name" value="ZF_RING_1"/>
    <property type="match status" value="1"/>
</dbReference>
<dbReference type="Gene3D" id="3.30.40.10">
    <property type="entry name" value="Zinc/RING finger domain, C3HC4 (zinc finger)"/>
    <property type="match status" value="1"/>
</dbReference>
<sequence length="332" mass="37858">MPILYEDFVEDLRAVLPPTITPSDPSCHICNSEYGSLGVGVVSNLDHFNELPGHFRRIFIQNVVEPVTTPCGHNFCTFCICQWLIGKDTPGCPVCRTRIEIPQHLLDWYIGNDINDAVEGLCTSLHVFSSEAQEIIDVLSMSVRQLLTTMTPMLFLWNSAVFVSDLPKLMVSVARRFHYQAMRVEVPTDLPELKLHNPMDRLAGMRKSDKTKSLASFTREDAPLTDHPQSHEMYSRLCEHIFNVGDDLESTYERCFTQAEVLYLVIKKEMPDADGGVGMDRWDAYVHMLWVDGLMVWQSYCERVNMLTARRVTRVFVDDERAAEGVWAYTVG</sequence>
<proteinExistence type="predicted"/>
<dbReference type="Pfam" id="PF00097">
    <property type="entry name" value="zf-C3HC4"/>
    <property type="match status" value="1"/>
</dbReference>
<evidence type="ECO:0000256" key="1">
    <source>
        <dbReference type="ARBA" id="ARBA00022723"/>
    </source>
</evidence>
<evidence type="ECO:0000256" key="4">
    <source>
        <dbReference type="PROSITE-ProRule" id="PRU00175"/>
    </source>
</evidence>
<dbReference type="EMBL" id="CH445340">
    <property type="protein sequence ID" value="EAT82665.1"/>
    <property type="molecule type" value="Genomic_DNA"/>
</dbReference>
<dbReference type="SMART" id="SM00184">
    <property type="entry name" value="RING"/>
    <property type="match status" value="1"/>
</dbReference>
<dbReference type="HOGENOM" id="CLU_847271_0_0_1"/>
<dbReference type="GO" id="GO:0008270">
    <property type="term" value="F:zinc ion binding"/>
    <property type="evidence" value="ECO:0007669"/>
    <property type="project" value="UniProtKB-KW"/>
</dbReference>
<dbReference type="eggNOG" id="ENOG502RIC3">
    <property type="taxonomic scope" value="Eukaryota"/>
</dbReference>
<dbReference type="GeneID" id="5977512"/>
<evidence type="ECO:0000256" key="2">
    <source>
        <dbReference type="ARBA" id="ARBA00022771"/>
    </source>
</evidence>
<dbReference type="InterPro" id="IPR013083">
    <property type="entry name" value="Znf_RING/FYVE/PHD"/>
</dbReference>
<dbReference type="InterPro" id="IPR017907">
    <property type="entry name" value="Znf_RING_CS"/>
</dbReference>
<protein>
    <recommendedName>
        <fullName evidence="5">RING-type domain-containing protein</fullName>
    </recommendedName>
</protein>
<feature type="domain" description="RING-type" evidence="5">
    <location>
        <begin position="27"/>
        <end position="96"/>
    </location>
</feature>
<organism evidence="6 7">
    <name type="scientific">Phaeosphaeria nodorum (strain SN15 / ATCC MYA-4574 / FGSC 10173)</name>
    <name type="common">Glume blotch fungus</name>
    <name type="synonym">Parastagonospora nodorum</name>
    <dbReference type="NCBI Taxonomy" id="321614"/>
    <lineage>
        <taxon>Eukaryota</taxon>
        <taxon>Fungi</taxon>
        <taxon>Dikarya</taxon>
        <taxon>Ascomycota</taxon>
        <taxon>Pezizomycotina</taxon>
        <taxon>Dothideomycetes</taxon>
        <taxon>Pleosporomycetidae</taxon>
        <taxon>Pleosporales</taxon>
        <taxon>Pleosporineae</taxon>
        <taxon>Phaeosphaeriaceae</taxon>
        <taxon>Parastagonospora</taxon>
    </lineage>
</organism>
<dbReference type="SUPFAM" id="SSF57850">
    <property type="entry name" value="RING/U-box"/>
    <property type="match status" value="1"/>
</dbReference>
<evidence type="ECO:0000313" key="6">
    <source>
        <dbReference type="EMBL" id="EAT82665.1"/>
    </source>
</evidence>